<proteinExistence type="predicted"/>
<dbReference type="OrthoDB" id="2143914at2759"/>
<dbReference type="PROSITE" id="PS50090">
    <property type="entry name" value="MYB_LIKE"/>
    <property type="match status" value="2"/>
</dbReference>
<reference evidence="3 4" key="1">
    <citation type="submission" date="2016-11" db="EMBL/GenBank/DDBJ databases">
        <title>The macronuclear genome of Stentor coeruleus: a giant cell with tiny introns.</title>
        <authorList>
            <person name="Slabodnick M."/>
            <person name="Ruby J.G."/>
            <person name="Reiff S.B."/>
            <person name="Swart E.C."/>
            <person name="Gosai S."/>
            <person name="Prabakaran S."/>
            <person name="Witkowska E."/>
            <person name="Larue G.E."/>
            <person name="Fisher S."/>
            <person name="Freeman R.M."/>
            <person name="Gunawardena J."/>
            <person name="Chu W."/>
            <person name="Stover N.A."/>
            <person name="Gregory B.D."/>
            <person name="Nowacki M."/>
            <person name="Derisi J."/>
            <person name="Roy S.W."/>
            <person name="Marshall W.F."/>
            <person name="Sood P."/>
        </authorList>
    </citation>
    <scope>NUCLEOTIDE SEQUENCE [LARGE SCALE GENOMIC DNA]</scope>
    <source>
        <strain evidence="3">WM001</strain>
    </source>
</reference>
<feature type="domain" description="Myb-like" evidence="1">
    <location>
        <begin position="42"/>
        <end position="101"/>
    </location>
</feature>
<dbReference type="GO" id="GO:0000978">
    <property type="term" value="F:RNA polymerase II cis-regulatory region sequence-specific DNA binding"/>
    <property type="evidence" value="ECO:0007669"/>
    <property type="project" value="TreeGrafter"/>
</dbReference>
<dbReference type="AlphaFoldDB" id="A0A1R2CS13"/>
<feature type="domain" description="HTH myb-type" evidence="2">
    <location>
        <begin position="46"/>
        <end position="101"/>
    </location>
</feature>
<dbReference type="PANTHER" id="PTHR45614">
    <property type="entry name" value="MYB PROTEIN-RELATED"/>
    <property type="match status" value="1"/>
</dbReference>
<evidence type="ECO:0000313" key="3">
    <source>
        <dbReference type="EMBL" id="OMJ91802.1"/>
    </source>
</evidence>
<dbReference type="SUPFAM" id="SSF46689">
    <property type="entry name" value="Homeodomain-like"/>
    <property type="match status" value="2"/>
</dbReference>
<dbReference type="Gene3D" id="1.10.10.60">
    <property type="entry name" value="Homeodomain-like"/>
    <property type="match status" value="2"/>
</dbReference>
<dbReference type="PROSITE" id="PS51294">
    <property type="entry name" value="HTH_MYB"/>
    <property type="match status" value="2"/>
</dbReference>
<feature type="domain" description="Myb-like" evidence="1">
    <location>
        <begin position="102"/>
        <end position="152"/>
    </location>
</feature>
<sequence>MAETPKPYSITDDVWMVPCSISSNNKQFKPVCKPFPEVKKDLEGSKKAPWTSDEDKILVSIVIVKNKKTWSAISKEINNKVHNCMNVRNGKQCRERWANHLDPKLNKEPWTSEEDEIIVIKQIQSGNRWSDIAKLLPGRTENQVKNRWKSLLAKAKRECPPNFSPNEYIVTMVKNQTKPEPKNDNLVLPVFLSSNPTQYTYSSYVDMDLPIDEYGSPIRSLSIPRSDDGYMIPSRSGSGRLELDFFPDITQEPKFEDGPINNCPSFTSDCSSFFLNTDVLMGFKTGARSSYQSGRLDVDSLGCFRSDSGKSDIDNLLSSFTGMDNDKKDCIKSMAKDPNLNARIREAEFEIANLLPK</sequence>
<evidence type="ECO:0000313" key="4">
    <source>
        <dbReference type="Proteomes" id="UP000187209"/>
    </source>
</evidence>
<evidence type="ECO:0000259" key="2">
    <source>
        <dbReference type="PROSITE" id="PS51294"/>
    </source>
</evidence>
<dbReference type="Pfam" id="PF13921">
    <property type="entry name" value="Myb_DNA-bind_6"/>
    <property type="match status" value="1"/>
</dbReference>
<dbReference type="GO" id="GO:0000981">
    <property type="term" value="F:DNA-binding transcription factor activity, RNA polymerase II-specific"/>
    <property type="evidence" value="ECO:0007669"/>
    <property type="project" value="TreeGrafter"/>
</dbReference>
<evidence type="ECO:0008006" key="5">
    <source>
        <dbReference type="Google" id="ProtNLM"/>
    </source>
</evidence>
<dbReference type="InterPro" id="IPR001005">
    <property type="entry name" value="SANT/Myb"/>
</dbReference>
<gene>
    <name evidence="3" type="ORF">SteCoe_5587</name>
</gene>
<dbReference type="EMBL" id="MPUH01000074">
    <property type="protein sequence ID" value="OMJ91802.1"/>
    <property type="molecule type" value="Genomic_DNA"/>
</dbReference>
<keyword evidence="4" id="KW-1185">Reference proteome</keyword>
<dbReference type="InterPro" id="IPR017930">
    <property type="entry name" value="Myb_dom"/>
</dbReference>
<dbReference type="SMART" id="SM00717">
    <property type="entry name" value="SANT"/>
    <property type="match status" value="2"/>
</dbReference>
<feature type="domain" description="HTH myb-type" evidence="2">
    <location>
        <begin position="102"/>
        <end position="156"/>
    </location>
</feature>
<dbReference type="InterPro" id="IPR009057">
    <property type="entry name" value="Homeodomain-like_sf"/>
</dbReference>
<comment type="caution">
    <text evidence="3">The sequence shown here is derived from an EMBL/GenBank/DDBJ whole genome shotgun (WGS) entry which is preliminary data.</text>
</comment>
<dbReference type="GO" id="GO:0005634">
    <property type="term" value="C:nucleus"/>
    <property type="evidence" value="ECO:0007669"/>
    <property type="project" value="TreeGrafter"/>
</dbReference>
<organism evidence="3 4">
    <name type="scientific">Stentor coeruleus</name>
    <dbReference type="NCBI Taxonomy" id="5963"/>
    <lineage>
        <taxon>Eukaryota</taxon>
        <taxon>Sar</taxon>
        <taxon>Alveolata</taxon>
        <taxon>Ciliophora</taxon>
        <taxon>Postciliodesmatophora</taxon>
        <taxon>Heterotrichea</taxon>
        <taxon>Heterotrichida</taxon>
        <taxon>Stentoridae</taxon>
        <taxon>Stentor</taxon>
    </lineage>
</organism>
<dbReference type="CDD" id="cd00167">
    <property type="entry name" value="SANT"/>
    <property type="match status" value="2"/>
</dbReference>
<dbReference type="InterPro" id="IPR050560">
    <property type="entry name" value="MYB_TF"/>
</dbReference>
<accession>A0A1R2CS13</accession>
<evidence type="ECO:0000259" key="1">
    <source>
        <dbReference type="PROSITE" id="PS50090"/>
    </source>
</evidence>
<dbReference type="Proteomes" id="UP000187209">
    <property type="component" value="Unassembled WGS sequence"/>
</dbReference>
<dbReference type="PANTHER" id="PTHR45614:SF274">
    <property type="entry name" value="MYB-LIKE DNA-BINDING PROTEIN"/>
    <property type="match status" value="1"/>
</dbReference>
<name>A0A1R2CS13_9CILI</name>
<protein>
    <recommendedName>
        <fullName evidence="5">Myb-like DNA-binding domain containing protein</fullName>
    </recommendedName>
</protein>